<sequence length="627" mass="71287">MWNSLHRQRLNTNNLRRQPLPFCTCMLLLFHEWERKHLLDTIIISQEHHKSVDAHAPTPSGRETEFQTRAEVLIDQLRLVVTLSLLGRLLFESKTLVKGVVQLCVRVDDFLLAHEGFEALTQPDVIAMVFGQRRHHLRMPGDECRVDAGLFDEFSDKLIEHAGVGFWRRAFDIDFLQDLLEELVCLHGMQLITGRELLARSFFKGRDHLNSLPWSLPIDLEFLARLGMECSFIATSDMLYEPRNKFLGHVHDIVDISVCPVELASGEFRVMSEIDALVSELTTQLVNSFQATDNQHFEIKFRSDTQEHVHVEVVVVRNEWLRSGTASNSVHHRSLHLDEVALIEKAADIRNHLGPGDEDIPRSVVHDQVQIPLSIALLLIPKPIMFRGDLMQTRREQHHFSSEYRQLSIRAVLRGSATWKANNAHNVSSSQMFMLVLEGNVSLHVLRLACDLDLHALSTNIIENQFGPCRPLGIDPSRDAQFLVLDLVTLLQRLVLLNDLSYIIRDQELMWIWVGALSLSEFIHSSTSDLEVLVRRQIALLLLSTGLLLWLGGCGSGPLLPFRFLSPMLLSFLQFRLRHVLTGDFIKVQVCEIVGSGIGSWPLVWSPHCVGNQGKRRGIAKCVLSVR</sequence>
<accession>A0A8H8D3G2</accession>
<evidence type="ECO:0000313" key="2">
    <source>
        <dbReference type="Proteomes" id="UP000670092"/>
    </source>
</evidence>
<name>A0A8H8D3G2_AJECA</name>
<proteinExistence type="predicted"/>
<dbReference type="Proteomes" id="UP000670092">
    <property type="component" value="Unassembled WGS sequence"/>
</dbReference>
<dbReference type="EMBL" id="JAEVHI010000002">
    <property type="protein sequence ID" value="KAG5300275.1"/>
    <property type="molecule type" value="Genomic_DNA"/>
</dbReference>
<comment type="caution">
    <text evidence="1">The sequence shown here is derived from an EMBL/GenBank/DDBJ whole genome shotgun (WGS) entry which is preliminary data.</text>
</comment>
<dbReference type="AntiFam" id="ANF00081">
    <property type="entry name" value="Shadow ORF (opposite lysS)"/>
</dbReference>
<organism evidence="1 2">
    <name type="scientific">Ajellomyces capsulatus</name>
    <name type="common">Darling's disease fungus</name>
    <name type="synonym">Histoplasma capsulatum</name>
    <dbReference type="NCBI Taxonomy" id="5037"/>
    <lineage>
        <taxon>Eukaryota</taxon>
        <taxon>Fungi</taxon>
        <taxon>Dikarya</taxon>
        <taxon>Ascomycota</taxon>
        <taxon>Pezizomycotina</taxon>
        <taxon>Eurotiomycetes</taxon>
        <taxon>Eurotiomycetidae</taxon>
        <taxon>Onygenales</taxon>
        <taxon>Ajellomycetaceae</taxon>
        <taxon>Histoplasma</taxon>
    </lineage>
</organism>
<dbReference type="VEuPathDB" id="FungiDB:I7I52_10838"/>
<gene>
    <name evidence="1" type="ORF">I7I52_10838</name>
</gene>
<dbReference type="AlphaFoldDB" id="A0A8H8D3G2"/>
<evidence type="ECO:0000313" key="1">
    <source>
        <dbReference type="EMBL" id="KAG5300275.1"/>
    </source>
</evidence>
<reference evidence="1 2" key="1">
    <citation type="submission" date="2021-01" db="EMBL/GenBank/DDBJ databases">
        <title>Chromosome-level genome assembly of a human fungal pathogen reveals clustering of transcriptionally co-regulated genes.</title>
        <authorList>
            <person name="Voorhies M."/>
            <person name="Cohen S."/>
            <person name="Shea T.P."/>
            <person name="Petrus S."/>
            <person name="Munoz J.F."/>
            <person name="Poplawski S."/>
            <person name="Goldman W.E."/>
            <person name="Michael T."/>
            <person name="Cuomo C.A."/>
            <person name="Sil A."/>
            <person name="Beyhan S."/>
        </authorList>
    </citation>
    <scope>NUCLEOTIDE SEQUENCE [LARGE SCALE GENOMIC DNA]</scope>
    <source>
        <strain evidence="1 2">G184AR</strain>
    </source>
</reference>
<dbReference type="OrthoDB" id="10654646at2759"/>
<protein>
    <submittedName>
        <fullName evidence="1">Uncharacterized protein</fullName>
    </submittedName>
</protein>